<sequence length="71" mass="8361">MMLVKQNQGQLQVQLFNQSQLQSMVNFPQFQAYDRNYKVSMVNHKYEVDSCMSNQIYLDSSQRIGFLMSSD</sequence>
<protein>
    <submittedName>
        <fullName evidence="1">Uncharacterized protein</fullName>
    </submittedName>
</protein>
<dbReference type="AlphaFoldDB" id="A0A8S1VCD6"/>
<dbReference type="Proteomes" id="UP000683925">
    <property type="component" value="Unassembled WGS sequence"/>
</dbReference>
<dbReference type="EMBL" id="CAJJDP010000063">
    <property type="protein sequence ID" value="CAD8174840.1"/>
    <property type="molecule type" value="Genomic_DNA"/>
</dbReference>
<comment type="caution">
    <text evidence="1">The sequence shown here is derived from an EMBL/GenBank/DDBJ whole genome shotgun (WGS) entry which is preliminary data.</text>
</comment>
<organism evidence="1 2">
    <name type="scientific">Paramecium octaurelia</name>
    <dbReference type="NCBI Taxonomy" id="43137"/>
    <lineage>
        <taxon>Eukaryota</taxon>
        <taxon>Sar</taxon>
        <taxon>Alveolata</taxon>
        <taxon>Ciliophora</taxon>
        <taxon>Intramacronucleata</taxon>
        <taxon>Oligohymenophorea</taxon>
        <taxon>Peniculida</taxon>
        <taxon>Parameciidae</taxon>
        <taxon>Paramecium</taxon>
    </lineage>
</organism>
<evidence type="ECO:0000313" key="2">
    <source>
        <dbReference type="Proteomes" id="UP000683925"/>
    </source>
</evidence>
<keyword evidence="2" id="KW-1185">Reference proteome</keyword>
<reference evidence="1" key="1">
    <citation type="submission" date="2021-01" db="EMBL/GenBank/DDBJ databases">
        <authorList>
            <consortium name="Genoscope - CEA"/>
            <person name="William W."/>
        </authorList>
    </citation>
    <scope>NUCLEOTIDE SEQUENCE</scope>
</reference>
<proteinExistence type="predicted"/>
<name>A0A8S1VCD6_PAROT</name>
<gene>
    <name evidence="1" type="ORF">POCTA_138.1.T0640194</name>
</gene>
<accession>A0A8S1VCD6</accession>
<evidence type="ECO:0000313" key="1">
    <source>
        <dbReference type="EMBL" id="CAD8174840.1"/>
    </source>
</evidence>